<proteinExistence type="predicted"/>
<dbReference type="EMBL" id="CM055743">
    <property type="protein sequence ID" value="KAJ8000114.1"/>
    <property type="molecule type" value="Genomic_DNA"/>
</dbReference>
<protein>
    <submittedName>
        <fullName evidence="1">Uncharacterized protein</fullName>
    </submittedName>
</protein>
<gene>
    <name evidence="1" type="ORF">DPEC_G00201480</name>
</gene>
<keyword evidence="2" id="KW-1185">Reference proteome</keyword>
<name>A0ACC2G8Y8_DALPE</name>
<accession>A0ACC2G8Y8</accession>
<dbReference type="Proteomes" id="UP001157502">
    <property type="component" value="Chromosome 16"/>
</dbReference>
<evidence type="ECO:0000313" key="1">
    <source>
        <dbReference type="EMBL" id="KAJ8000114.1"/>
    </source>
</evidence>
<organism evidence="1 2">
    <name type="scientific">Dallia pectoralis</name>
    <name type="common">Alaska blackfish</name>
    <dbReference type="NCBI Taxonomy" id="75939"/>
    <lineage>
        <taxon>Eukaryota</taxon>
        <taxon>Metazoa</taxon>
        <taxon>Chordata</taxon>
        <taxon>Craniata</taxon>
        <taxon>Vertebrata</taxon>
        <taxon>Euteleostomi</taxon>
        <taxon>Actinopterygii</taxon>
        <taxon>Neopterygii</taxon>
        <taxon>Teleostei</taxon>
        <taxon>Protacanthopterygii</taxon>
        <taxon>Esociformes</taxon>
        <taxon>Umbridae</taxon>
        <taxon>Dallia</taxon>
    </lineage>
</organism>
<sequence>MMVFILLVLKIGLLHSVSAATHSLRYVNTGTSGIPDFPEFVAVGLVDEKPMIYYDSNIRRATPRQDWMANSVGSDYWEGQTQTFTGTEPSFRAGIDIAKQRFNQTGGVHVFQWMYGCEWDDEIGVTDGFNQFGYDGEDFLSFHLETGTWIAPVLQAVITKYKWDNNRAQNEYRKNSHPDLY</sequence>
<reference evidence="1" key="1">
    <citation type="submission" date="2021-05" db="EMBL/GenBank/DDBJ databases">
        <authorList>
            <person name="Pan Q."/>
            <person name="Jouanno E."/>
            <person name="Zahm M."/>
            <person name="Klopp C."/>
            <person name="Cabau C."/>
            <person name="Louis A."/>
            <person name="Berthelot C."/>
            <person name="Parey E."/>
            <person name="Roest Crollius H."/>
            <person name="Montfort J."/>
            <person name="Robinson-Rechavi M."/>
            <person name="Bouchez O."/>
            <person name="Lampietro C."/>
            <person name="Lopez Roques C."/>
            <person name="Donnadieu C."/>
            <person name="Postlethwait J."/>
            <person name="Bobe J."/>
            <person name="Dillon D."/>
            <person name="Chandos A."/>
            <person name="von Hippel F."/>
            <person name="Guiguen Y."/>
        </authorList>
    </citation>
    <scope>NUCLEOTIDE SEQUENCE</scope>
    <source>
        <strain evidence="1">YG-Jan2019</strain>
    </source>
</reference>
<evidence type="ECO:0000313" key="2">
    <source>
        <dbReference type="Proteomes" id="UP001157502"/>
    </source>
</evidence>
<comment type="caution">
    <text evidence="1">The sequence shown here is derived from an EMBL/GenBank/DDBJ whole genome shotgun (WGS) entry which is preliminary data.</text>
</comment>